<gene>
    <name evidence="2" type="ORF">CLCY_1c02270</name>
</gene>
<dbReference type="GO" id="GO:0005886">
    <property type="term" value="C:plasma membrane"/>
    <property type="evidence" value="ECO:0007669"/>
    <property type="project" value="TreeGrafter"/>
</dbReference>
<dbReference type="Proteomes" id="UP000036756">
    <property type="component" value="Unassembled WGS sequence"/>
</dbReference>
<dbReference type="PANTHER" id="PTHR39966">
    <property type="entry name" value="BLL2471 PROTEIN-RELATED"/>
    <property type="match status" value="1"/>
</dbReference>
<dbReference type="EMBL" id="LFVU01000028">
    <property type="protein sequence ID" value="KMT20993.1"/>
    <property type="molecule type" value="Genomic_DNA"/>
</dbReference>
<reference evidence="2 3" key="1">
    <citation type="submission" date="2015-06" db="EMBL/GenBank/DDBJ databases">
        <title>Draft genome sequence of the purine-degrading Clostridium cylindrosporum HC-1 (DSM 605).</title>
        <authorList>
            <person name="Poehlein A."/>
            <person name="Schiel-Bengelsdorf B."/>
            <person name="Bengelsdorf F."/>
            <person name="Daniel R."/>
            <person name="Duerre P."/>
        </authorList>
    </citation>
    <scope>NUCLEOTIDE SEQUENCE [LARGE SCALE GENOMIC DNA]</scope>
    <source>
        <strain evidence="2 3">DSM 605</strain>
    </source>
</reference>
<dbReference type="OrthoDB" id="9785474at2"/>
<dbReference type="InterPro" id="IPR012312">
    <property type="entry name" value="Hemerythrin-like"/>
</dbReference>
<organism evidence="2 3">
    <name type="scientific">Clostridium cylindrosporum DSM 605</name>
    <dbReference type="NCBI Taxonomy" id="1121307"/>
    <lineage>
        <taxon>Bacteria</taxon>
        <taxon>Bacillati</taxon>
        <taxon>Bacillota</taxon>
        <taxon>Clostridia</taxon>
        <taxon>Eubacteriales</taxon>
        <taxon>Clostridiaceae</taxon>
        <taxon>Clostridium</taxon>
    </lineage>
</organism>
<dbReference type="AlphaFoldDB" id="A0A0J8D9L2"/>
<evidence type="ECO:0000313" key="2">
    <source>
        <dbReference type="EMBL" id="KMT20993.1"/>
    </source>
</evidence>
<dbReference type="PANTHER" id="PTHR39966:SF1">
    <property type="entry name" value="HEMERYTHRIN-LIKE DOMAIN-CONTAINING PROTEIN"/>
    <property type="match status" value="1"/>
</dbReference>
<evidence type="ECO:0000259" key="1">
    <source>
        <dbReference type="Pfam" id="PF01814"/>
    </source>
</evidence>
<comment type="caution">
    <text evidence="2">The sequence shown here is derived from an EMBL/GenBank/DDBJ whole genome shotgun (WGS) entry which is preliminary data.</text>
</comment>
<accession>A0A0J8D9L2</accession>
<dbReference type="STRING" id="1121307.CLCY_1c02270"/>
<feature type="domain" description="Hemerythrin-like" evidence="1">
    <location>
        <begin position="3"/>
        <end position="139"/>
    </location>
</feature>
<sequence length="184" mass="21545">MNGIEIMVEEHKYISRMLKVVRSACYKILNGSSVDYEDFTKVIEFIRNYADNHHHGKEEKFLFNRMVDEIGEVADKLINFGMLIEHDLGRLYIKNLEEALKRVKNGDDESRLDVIANAIGYTQLLTGHIEKEDNTIYTFANRQLSEKTLEIINRECSDYEKSTSEKNIQNKYIAILEDLEKKYI</sequence>
<dbReference type="PATRIC" id="fig|1121307.3.peg.590"/>
<dbReference type="Gene3D" id="1.20.120.520">
    <property type="entry name" value="nmb1532 protein domain like"/>
    <property type="match status" value="1"/>
</dbReference>
<proteinExistence type="predicted"/>
<dbReference type="RefSeq" id="WP_048571388.1">
    <property type="nucleotide sequence ID" value="NZ_LFVU01000028.1"/>
</dbReference>
<dbReference type="Pfam" id="PF01814">
    <property type="entry name" value="Hemerythrin"/>
    <property type="match status" value="1"/>
</dbReference>
<name>A0A0J8D9L2_CLOCY</name>
<evidence type="ECO:0000313" key="3">
    <source>
        <dbReference type="Proteomes" id="UP000036756"/>
    </source>
</evidence>
<protein>
    <recommendedName>
        <fullName evidence="1">Hemerythrin-like domain-containing protein</fullName>
    </recommendedName>
</protein>
<keyword evidence="3" id="KW-1185">Reference proteome</keyword>